<dbReference type="SUPFAM" id="SSF88946">
    <property type="entry name" value="Sigma2 domain of RNA polymerase sigma factors"/>
    <property type="match status" value="1"/>
</dbReference>
<reference evidence="8" key="1">
    <citation type="submission" date="2021-01" db="EMBL/GenBank/DDBJ databases">
        <title>Whole genome shotgun sequence of Actinoplanes tereljensis NBRC 105297.</title>
        <authorList>
            <person name="Komaki H."/>
            <person name="Tamura T."/>
        </authorList>
    </citation>
    <scope>NUCLEOTIDE SEQUENCE</scope>
    <source>
        <strain evidence="8">NBRC 105297</strain>
    </source>
</reference>
<organism evidence="8 9">
    <name type="scientific">Paractinoplanes tereljensis</name>
    <dbReference type="NCBI Taxonomy" id="571912"/>
    <lineage>
        <taxon>Bacteria</taxon>
        <taxon>Bacillati</taxon>
        <taxon>Actinomycetota</taxon>
        <taxon>Actinomycetes</taxon>
        <taxon>Micromonosporales</taxon>
        <taxon>Micromonosporaceae</taxon>
        <taxon>Paractinoplanes</taxon>
    </lineage>
</organism>
<keyword evidence="2" id="KW-0805">Transcription regulation</keyword>
<dbReference type="InterPro" id="IPR013325">
    <property type="entry name" value="RNA_pol_sigma_r2"/>
</dbReference>
<dbReference type="NCBIfam" id="TIGR02937">
    <property type="entry name" value="sigma70-ECF"/>
    <property type="match status" value="1"/>
</dbReference>
<evidence type="ECO:0000256" key="2">
    <source>
        <dbReference type="ARBA" id="ARBA00023015"/>
    </source>
</evidence>
<evidence type="ECO:0000256" key="5">
    <source>
        <dbReference type="ARBA" id="ARBA00023163"/>
    </source>
</evidence>
<dbReference type="EMBL" id="BOMY01000038">
    <property type="protein sequence ID" value="GIF23119.1"/>
    <property type="molecule type" value="Genomic_DNA"/>
</dbReference>
<name>A0A919TVA4_9ACTN</name>
<dbReference type="CDD" id="cd06171">
    <property type="entry name" value="Sigma70_r4"/>
    <property type="match status" value="1"/>
</dbReference>
<evidence type="ECO:0000256" key="4">
    <source>
        <dbReference type="ARBA" id="ARBA00023125"/>
    </source>
</evidence>
<dbReference type="InterPro" id="IPR013249">
    <property type="entry name" value="RNA_pol_sigma70_r4_t2"/>
</dbReference>
<dbReference type="AlphaFoldDB" id="A0A919TVA4"/>
<evidence type="ECO:0000256" key="1">
    <source>
        <dbReference type="ARBA" id="ARBA00010641"/>
    </source>
</evidence>
<dbReference type="GO" id="GO:0003677">
    <property type="term" value="F:DNA binding"/>
    <property type="evidence" value="ECO:0007669"/>
    <property type="project" value="UniProtKB-KW"/>
</dbReference>
<dbReference type="NCBIfam" id="TIGR02983">
    <property type="entry name" value="SigE-fam_strep"/>
    <property type="match status" value="1"/>
</dbReference>
<keyword evidence="4" id="KW-0238">DNA-binding</keyword>
<feature type="domain" description="RNA polymerase sigma factor 70 region 4 type 2" evidence="7">
    <location>
        <begin position="102"/>
        <end position="154"/>
    </location>
</feature>
<accession>A0A919TVA4</accession>
<dbReference type="GO" id="GO:0006352">
    <property type="term" value="P:DNA-templated transcription initiation"/>
    <property type="evidence" value="ECO:0007669"/>
    <property type="project" value="InterPro"/>
</dbReference>
<dbReference type="SUPFAM" id="SSF88659">
    <property type="entry name" value="Sigma3 and sigma4 domains of RNA polymerase sigma factors"/>
    <property type="match status" value="1"/>
</dbReference>
<dbReference type="PANTHER" id="PTHR43133:SF50">
    <property type="entry name" value="ECF RNA POLYMERASE SIGMA FACTOR SIGM"/>
    <property type="match status" value="1"/>
</dbReference>
<dbReference type="Pfam" id="PF04542">
    <property type="entry name" value="Sigma70_r2"/>
    <property type="match status" value="1"/>
</dbReference>
<dbReference type="RefSeq" id="WP_203811026.1">
    <property type="nucleotide sequence ID" value="NZ_BOMY01000038.1"/>
</dbReference>
<keyword evidence="9" id="KW-1185">Reference proteome</keyword>
<dbReference type="InterPro" id="IPR013324">
    <property type="entry name" value="RNA_pol_sigma_r3/r4-like"/>
</dbReference>
<dbReference type="InterPro" id="IPR007627">
    <property type="entry name" value="RNA_pol_sigma70_r2"/>
</dbReference>
<dbReference type="InterPro" id="IPR036388">
    <property type="entry name" value="WH-like_DNA-bd_sf"/>
</dbReference>
<evidence type="ECO:0000259" key="6">
    <source>
        <dbReference type="Pfam" id="PF04542"/>
    </source>
</evidence>
<comment type="similarity">
    <text evidence="1">Belongs to the sigma-70 factor family. ECF subfamily.</text>
</comment>
<evidence type="ECO:0000256" key="3">
    <source>
        <dbReference type="ARBA" id="ARBA00023082"/>
    </source>
</evidence>
<keyword evidence="3" id="KW-0731">Sigma factor</keyword>
<keyword evidence="5" id="KW-0804">Transcription</keyword>
<dbReference type="GO" id="GO:0016987">
    <property type="term" value="F:sigma factor activity"/>
    <property type="evidence" value="ECO:0007669"/>
    <property type="project" value="UniProtKB-KW"/>
</dbReference>
<dbReference type="InterPro" id="IPR014325">
    <property type="entry name" value="RNA_pol_sigma-E_actinobac"/>
</dbReference>
<dbReference type="PANTHER" id="PTHR43133">
    <property type="entry name" value="RNA POLYMERASE ECF-TYPE SIGMA FACTO"/>
    <property type="match status" value="1"/>
</dbReference>
<dbReference type="InterPro" id="IPR014284">
    <property type="entry name" value="RNA_pol_sigma-70_dom"/>
</dbReference>
<gene>
    <name evidence="8" type="ORF">Ate02nite_58490</name>
</gene>
<sequence length="166" mass="18817">MGGNDRDFSDFVTGAGPALLKSARLLTGDWHLGEDLVQTALVQVYRRWSRHEEWDSPLAYTRATMINTFCTWRRRRWHREVATATPVPPASPDTADRVAASDALARALDRLDRRQRAVIVLRYFDELSVAETAAVLRCPPGTVTSIASRALEKLRREATLELEDRR</sequence>
<evidence type="ECO:0000313" key="8">
    <source>
        <dbReference type="EMBL" id="GIF23119.1"/>
    </source>
</evidence>
<proteinExistence type="inferred from homology"/>
<dbReference type="Proteomes" id="UP000623608">
    <property type="component" value="Unassembled WGS sequence"/>
</dbReference>
<dbReference type="InterPro" id="IPR039425">
    <property type="entry name" value="RNA_pol_sigma-70-like"/>
</dbReference>
<dbReference type="Pfam" id="PF08281">
    <property type="entry name" value="Sigma70_r4_2"/>
    <property type="match status" value="1"/>
</dbReference>
<dbReference type="Gene3D" id="1.10.1740.10">
    <property type="match status" value="1"/>
</dbReference>
<feature type="domain" description="RNA polymerase sigma-70 region 2" evidence="6">
    <location>
        <begin position="16"/>
        <end position="78"/>
    </location>
</feature>
<dbReference type="Gene3D" id="1.10.10.10">
    <property type="entry name" value="Winged helix-like DNA-binding domain superfamily/Winged helix DNA-binding domain"/>
    <property type="match status" value="1"/>
</dbReference>
<evidence type="ECO:0000259" key="7">
    <source>
        <dbReference type="Pfam" id="PF08281"/>
    </source>
</evidence>
<evidence type="ECO:0000313" key="9">
    <source>
        <dbReference type="Proteomes" id="UP000623608"/>
    </source>
</evidence>
<comment type="caution">
    <text evidence="8">The sequence shown here is derived from an EMBL/GenBank/DDBJ whole genome shotgun (WGS) entry which is preliminary data.</text>
</comment>
<protein>
    <submittedName>
        <fullName evidence="8">RNA polymerase</fullName>
    </submittedName>
</protein>